<dbReference type="CDD" id="cd00586">
    <property type="entry name" value="4HBT"/>
    <property type="match status" value="1"/>
</dbReference>
<dbReference type="Gene3D" id="3.10.129.10">
    <property type="entry name" value="Hotdog Thioesterase"/>
    <property type="match status" value="1"/>
</dbReference>
<dbReference type="InterPro" id="IPR006683">
    <property type="entry name" value="Thioestr_dom"/>
</dbReference>
<dbReference type="Proteomes" id="UP000317573">
    <property type="component" value="Unassembled WGS sequence"/>
</dbReference>
<comment type="caution">
    <text evidence="2">The sequence shown here is derived from an EMBL/GenBank/DDBJ whole genome shotgun (WGS) entry which is preliminary data.</text>
</comment>
<protein>
    <submittedName>
        <fullName evidence="2">Acyl-CoA thioester hydrolase</fullName>
    </submittedName>
</protein>
<dbReference type="Pfam" id="PF03061">
    <property type="entry name" value="4HBT"/>
    <property type="match status" value="1"/>
</dbReference>
<evidence type="ECO:0000313" key="3">
    <source>
        <dbReference type="Proteomes" id="UP000317573"/>
    </source>
</evidence>
<dbReference type="GO" id="GO:0016787">
    <property type="term" value="F:hydrolase activity"/>
    <property type="evidence" value="ECO:0007669"/>
    <property type="project" value="UniProtKB-KW"/>
</dbReference>
<evidence type="ECO:0000259" key="1">
    <source>
        <dbReference type="Pfam" id="PF03061"/>
    </source>
</evidence>
<dbReference type="InterPro" id="IPR029069">
    <property type="entry name" value="HotDog_dom_sf"/>
</dbReference>
<gene>
    <name evidence="2" type="ORF">L618_000100004640</name>
</gene>
<sequence length="148" mass="16532">MTENLTLTTTPVTQQRFRLAYGDCDAVGISYFAINYPWMERTYSVWLHSFGLESHRLLDTVGVYTVGLKSECQYITSCKVFDELTCTVALDRIGTTSYTLAFDFERGDELVAQGRMTFAVRNPDGTKAAIPDRFLAALRTLGPPKPVG</sequence>
<organism evidence="2 3">
    <name type="scientific">Rhodococcus rhodochrous J45</name>
    <dbReference type="NCBI Taxonomy" id="935266"/>
    <lineage>
        <taxon>Bacteria</taxon>
        <taxon>Bacillati</taxon>
        <taxon>Actinomycetota</taxon>
        <taxon>Actinomycetes</taxon>
        <taxon>Mycobacteriales</taxon>
        <taxon>Nocardiaceae</taxon>
        <taxon>Rhodococcus</taxon>
    </lineage>
</organism>
<dbReference type="RefSeq" id="WP_016692940.1">
    <property type="nucleotide sequence ID" value="NZ_VLJT01000001.1"/>
</dbReference>
<accession>A0A562ET13</accession>
<dbReference type="SUPFAM" id="SSF54637">
    <property type="entry name" value="Thioesterase/thiol ester dehydrase-isomerase"/>
    <property type="match status" value="1"/>
</dbReference>
<proteinExistence type="predicted"/>
<name>A0A562ET13_RHORH</name>
<feature type="domain" description="Thioesterase" evidence="1">
    <location>
        <begin position="38"/>
        <end position="110"/>
    </location>
</feature>
<keyword evidence="2" id="KW-0378">Hydrolase</keyword>
<evidence type="ECO:0000313" key="2">
    <source>
        <dbReference type="EMBL" id="TWH25009.1"/>
    </source>
</evidence>
<dbReference type="EMBL" id="VLJT01000001">
    <property type="protein sequence ID" value="TWH25009.1"/>
    <property type="molecule type" value="Genomic_DNA"/>
</dbReference>
<dbReference type="AlphaFoldDB" id="A0A562ET13"/>
<reference evidence="2 3" key="1">
    <citation type="submission" date="2019-07" db="EMBL/GenBank/DDBJ databases">
        <title>Genome sequencing of lignin-degrading bacterial isolates.</title>
        <authorList>
            <person name="Gladden J."/>
        </authorList>
    </citation>
    <scope>NUCLEOTIDE SEQUENCE [LARGE SCALE GENOMIC DNA]</scope>
    <source>
        <strain evidence="2 3">J45</strain>
    </source>
</reference>